<keyword evidence="9" id="KW-0732">Signal</keyword>
<dbReference type="Gene3D" id="3.30.565.10">
    <property type="entry name" value="Histidine kinase-like ATPase, C-terminal domain"/>
    <property type="match status" value="1"/>
</dbReference>
<dbReference type="InterPro" id="IPR036890">
    <property type="entry name" value="HATPase_C_sf"/>
</dbReference>
<dbReference type="RefSeq" id="WP_212228337.1">
    <property type="nucleotide sequence ID" value="NZ_JAGUCN010000011.1"/>
</dbReference>
<dbReference type="Pfam" id="PF00512">
    <property type="entry name" value="HisKA"/>
    <property type="match status" value="1"/>
</dbReference>
<keyword evidence="8" id="KW-0812">Transmembrane</keyword>
<dbReference type="PROSITE" id="PS01124">
    <property type="entry name" value="HTH_ARAC_FAMILY_2"/>
    <property type="match status" value="1"/>
</dbReference>
<feature type="modified residue" description="4-aspartylphosphate" evidence="7">
    <location>
        <position position="1159"/>
    </location>
</feature>
<comment type="caution">
    <text evidence="13">The sequence shown here is derived from an EMBL/GenBank/DDBJ whole genome shotgun (WGS) entry which is preliminary data.</text>
</comment>
<keyword evidence="4" id="KW-0805">Transcription regulation</keyword>
<dbReference type="InterPro" id="IPR011123">
    <property type="entry name" value="Y_Y_Y"/>
</dbReference>
<protein>
    <recommendedName>
        <fullName evidence="2">histidine kinase</fullName>
        <ecNumber evidence="2">2.7.13.3</ecNumber>
    </recommendedName>
</protein>
<dbReference type="CDD" id="cd00146">
    <property type="entry name" value="PKD"/>
    <property type="match status" value="1"/>
</dbReference>
<dbReference type="InterPro" id="IPR018060">
    <property type="entry name" value="HTH_AraC"/>
</dbReference>
<dbReference type="InterPro" id="IPR013783">
    <property type="entry name" value="Ig-like_fold"/>
</dbReference>
<dbReference type="CDD" id="cd00082">
    <property type="entry name" value="HisKA"/>
    <property type="match status" value="1"/>
</dbReference>
<dbReference type="EMBL" id="JAGUCN010000011">
    <property type="protein sequence ID" value="MBS2211965.1"/>
    <property type="molecule type" value="Genomic_DNA"/>
</dbReference>
<keyword evidence="8" id="KW-0472">Membrane</keyword>
<dbReference type="InterPro" id="IPR015943">
    <property type="entry name" value="WD40/YVTN_repeat-like_dom_sf"/>
</dbReference>
<evidence type="ECO:0000259" key="10">
    <source>
        <dbReference type="PROSITE" id="PS01124"/>
    </source>
</evidence>
<dbReference type="SUPFAM" id="SSF50998">
    <property type="entry name" value="Quinoprotein alcohol dehydrogenase-like"/>
    <property type="match status" value="1"/>
</dbReference>
<dbReference type="EC" id="2.7.13.3" evidence="2"/>
<evidence type="ECO:0000256" key="9">
    <source>
        <dbReference type="SAM" id="SignalP"/>
    </source>
</evidence>
<dbReference type="InterPro" id="IPR036097">
    <property type="entry name" value="HisK_dim/P_sf"/>
</dbReference>
<keyword evidence="5" id="KW-0238">DNA-binding</keyword>
<dbReference type="SMART" id="SM00387">
    <property type="entry name" value="HATPase_c"/>
    <property type="match status" value="1"/>
</dbReference>
<dbReference type="PANTHER" id="PTHR43547:SF2">
    <property type="entry name" value="HYBRID SIGNAL TRANSDUCTION HISTIDINE KINASE C"/>
    <property type="match status" value="1"/>
</dbReference>
<feature type="chain" id="PRO_5046898043" description="histidine kinase" evidence="9">
    <location>
        <begin position="21"/>
        <end position="1364"/>
    </location>
</feature>
<evidence type="ECO:0000256" key="1">
    <source>
        <dbReference type="ARBA" id="ARBA00000085"/>
    </source>
</evidence>
<feature type="domain" description="Response regulatory" evidence="12">
    <location>
        <begin position="1111"/>
        <end position="1226"/>
    </location>
</feature>
<dbReference type="PROSITE" id="PS50109">
    <property type="entry name" value="HIS_KIN"/>
    <property type="match status" value="1"/>
</dbReference>
<dbReference type="InterPro" id="IPR005467">
    <property type="entry name" value="His_kinase_dom"/>
</dbReference>
<name>A0ABS5KAD2_9BACT</name>
<dbReference type="SUPFAM" id="SSF55874">
    <property type="entry name" value="ATPase domain of HSP90 chaperone/DNA topoisomerase II/histidine kinase"/>
    <property type="match status" value="1"/>
</dbReference>
<dbReference type="Pfam" id="PF02518">
    <property type="entry name" value="HATPase_c"/>
    <property type="match status" value="1"/>
</dbReference>
<keyword evidence="8" id="KW-1133">Transmembrane helix</keyword>
<dbReference type="SMART" id="SM00448">
    <property type="entry name" value="REC"/>
    <property type="match status" value="1"/>
</dbReference>
<dbReference type="InterPro" id="IPR009057">
    <property type="entry name" value="Homeodomain-like_sf"/>
</dbReference>
<evidence type="ECO:0000313" key="14">
    <source>
        <dbReference type="Proteomes" id="UP000721861"/>
    </source>
</evidence>
<dbReference type="PROSITE" id="PS00041">
    <property type="entry name" value="HTH_ARAC_FAMILY_1"/>
    <property type="match status" value="1"/>
</dbReference>
<dbReference type="InterPro" id="IPR004358">
    <property type="entry name" value="Sig_transdc_His_kin-like_C"/>
</dbReference>
<feature type="domain" description="HTH araC/xylS-type" evidence="10">
    <location>
        <begin position="1258"/>
        <end position="1357"/>
    </location>
</feature>
<dbReference type="Gene3D" id="3.40.50.2300">
    <property type="match status" value="1"/>
</dbReference>
<dbReference type="SUPFAM" id="SSF52172">
    <property type="entry name" value="CheY-like"/>
    <property type="match status" value="1"/>
</dbReference>
<keyword evidence="14" id="KW-1185">Reference proteome</keyword>
<dbReference type="Pfam" id="PF12833">
    <property type="entry name" value="HTH_18"/>
    <property type="match status" value="1"/>
</dbReference>
<dbReference type="InterPro" id="IPR018062">
    <property type="entry name" value="HTH_AraC-typ_CS"/>
</dbReference>
<dbReference type="Pfam" id="PF00072">
    <property type="entry name" value="Response_reg"/>
    <property type="match status" value="1"/>
</dbReference>
<dbReference type="Gene3D" id="1.10.287.130">
    <property type="match status" value="1"/>
</dbReference>
<organism evidence="13 14">
    <name type="scientific">Carboxylicivirga mesophila</name>
    <dbReference type="NCBI Taxonomy" id="1166478"/>
    <lineage>
        <taxon>Bacteria</taxon>
        <taxon>Pseudomonadati</taxon>
        <taxon>Bacteroidota</taxon>
        <taxon>Bacteroidia</taxon>
        <taxon>Marinilabiliales</taxon>
        <taxon>Marinilabiliaceae</taxon>
        <taxon>Carboxylicivirga</taxon>
    </lineage>
</organism>
<feature type="domain" description="Histidine kinase" evidence="11">
    <location>
        <begin position="862"/>
        <end position="1080"/>
    </location>
</feature>
<dbReference type="InterPro" id="IPR011006">
    <property type="entry name" value="CheY-like_superfamily"/>
</dbReference>
<evidence type="ECO:0000256" key="8">
    <source>
        <dbReference type="SAM" id="Phobius"/>
    </source>
</evidence>
<gene>
    <name evidence="13" type="ORF">KEM09_11150</name>
</gene>
<proteinExistence type="predicted"/>
<evidence type="ECO:0000256" key="7">
    <source>
        <dbReference type="PROSITE-ProRule" id="PRU00169"/>
    </source>
</evidence>
<keyword evidence="3 7" id="KW-0597">Phosphoprotein</keyword>
<evidence type="ECO:0000256" key="5">
    <source>
        <dbReference type="ARBA" id="ARBA00023125"/>
    </source>
</evidence>
<feature type="signal peptide" evidence="9">
    <location>
        <begin position="1"/>
        <end position="20"/>
    </location>
</feature>
<dbReference type="Proteomes" id="UP000721861">
    <property type="component" value="Unassembled WGS sequence"/>
</dbReference>
<evidence type="ECO:0000259" key="12">
    <source>
        <dbReference type="PROSITE" id="PS50110"/>
    </source>
</evidence>
<evidence type="ECO:0000256" key="4">
    <source>
        <dbReference type="ARBA" id="ARBA00023015"/>
    </source>
</evidence>
<evidence type="ECO:0000256" key="6">
    <source>
        <dbReference type="ARBA" id="ARBA00023163"/>
    </source>
</evidence>
<dbReference type="Pfam" id="PF07495">
    <property type="entry name" value="Y_Y_Y"/>
    <property type="match status" value="1"/>
</dbReference>
<dbReference type="InterPro" id="IPR011047">
    <property type="entry name" value="Quinoprotein_ADH-like_sf"/>
</dbReference>
<dbReference type="InterPro" id="IPR011110">
    <property type="entry name" value="Reg_prop"/>
</dbReference>
<dbReference type="Gene3D" id="2.130.10.10">
    <property type="entry name" value="YVTN repeat-like/Quinoprotein amine dehydrogenase"/>
    <property type="match status" value="2"/>
</dbReference>
<dbReference type="InterPro" id="IPR001789">
    <property type="entry name" value="Sig_transdc_resp-reg_receiver"/>
</dbReference>
<comment type="catalytic activity">
    <reaction evidence="1">
        <text>ATP + protein L-histidine = ADP + protein N-phospho-L-histidine.</text>
        <dbReference type="EC" id="2.7.13.3"/>
    </reaction>
</comment>
<dbReference type="SUPFAM" id="SSF46689">
    <property type="entry name" value="Homeodomain-like"/>
    <property type="match status" value="1"/>
</dbReference>
<dbReference type="PROSITE" id="PS50110">
    <property type="entry name" value="RESPONSE_REGULATORY"/>
    <property type="match status" value="1"/>
</dbReference>
<evidence type="ECO:0000256" key="2">
    <source>
        <dbReference type="ARBA" id="ARBA00012438"/>
    </source>
</evidence>
<dbReference type="SMART" id="SM00342">
    <property type="entry name" value="HTH_ARAC"/>
    <property type="match status" value="1"/>
</dbReference>
<reference evidence="13 14" key="1">
    <citation type="journal article" date="2014" name="Int. J. Syst. Evol. Microbiol.">
        <title>Carboxylicivirga gen. nov. in the family Marinilabiliaceae with two novel species, Carboxylicivirga mesophila sp. nov. and Carboxylicivirga taeanensis sp. nov., and reclassification of Cytophaga fermentans as Saccharicrinis fermentans gen. nov., comb. nov.</title>
        <authorList>
            <person name="Yang S.H."/>
            <person name="Seo H.S."/>
            <person name="Woo J.H."/>
            <person name="Oh H.M."/>
            <person name="Jang H."/>
            <person name="Lee J.H."/>
            <person name="Kim S.J."/>
            <person name="Kwon K.K."/>
        </authorList>
    </citation>
    <scope>NUCLEOTIDE SEQUENCE [LARGE SCALE GENOMIC DNA]</scope>
    <source>
        <strain evidence="13 14">JCM 18290</strain>
    </source>
</reference>
<dbReference type="Gene3D" id="2.60.40.10">
    <property type="entry name" value="Immunoglobulins"/>
    <property type="match status" value="1"/>
</dbReference>
<feature type="transmembrane region" description="Helical" evidence="8">
    <location>
        <begin position="804"/>
        <end position="825"/>
    </location>
</feature>
<dbReference type="SUPFAM" id="SSF47384">
    <property type="entry name" value="Homodimeric domain of signal transducing histidine kinase"/>
    <property type="match status" value="1"/>
</dbReference>
<dbReference type="InterPro" id="IPR003594">
    <property type="entry name" value="HATPase_dom"/>
</dbReference>
<dbReference type="SUPFAM" id="SSF63829">
    <property type="entry name" value="Calcium-dependent phosphotriesterase"/>
    <property type="match status" value="1"/>
</dbReference>
<evidence type="ECO:0000313" key="13">
    <source>
        <dbReference type="EMBL" id="MBS2211965.1"/>
    </source>
</evidence>
<keyword evidence="6" id="KW-0804">Transcription</keyword>
<accession>A0ABS5KAD2</accession>
<evidence type="ECO:0000256" key="3">
    <source>
        <dbReference type="ARBA" id="ARBA00022553"/>
    </source>
</evidence>
<dbReference type="Gene3D" id="1.10.10.60">
    <property type="entry name" value="Homeodomain-like"/>
    <property type="match status" value="2"/>
</dbReference>
<dbReference type="CDD" id="cd17574">
    <property type="entry name" value="REC_OmpR"/>
    <property type="match status" value="1"/>
</dbReference>
<dbReference type="InterPro" id="IPR003661">
    <property type="entry name" value="HisK_dim/P_dom"/>
</dbReference>
<dbReference type="PANTHER" id="PTHR43547">
    <property type="entry name" value="TWO-COMPONENT HISTIDINE KINASE"/>
    <property type="match status" value="1"/>
</dbReference>
<dbReference type="PRINTS" id="PR00344">
    <property type="entry name" value="BCTRLSENSOR"/>
</dbReference>
<dbReference type="Pfam" id="PF07494">
    <property type="entry name" value="Reg_prop"/>
    <property type="match status" value="5"/>
</dbReference>
<dbReference type="SMART" id="SM00388">
    <property type="entry name" value="HisKA"/>
    <property type="match status" value="1"/>
</dbReference>
<sequence>MKIILFSFVLLFLLSSGGQAQKQYSFIRLGNEDGLVNNQVNCIHKDHQGFIWIGTVAGLSRYDGVSFVNFKHNSADSSSIDDNYIINIQEDYKHNLWLETSQGYEVYDVRQERFYSDPNEYLKKDTSIINIDRVYCDNDQQIWLKDYNKDYYQQLDSATHELRSVFPDNSKTGSYLVDFKHANGYLYCLFGNGTLECYKDTGTQLIFSDDYLADKMGTDSLNAELFIDAENDVWFYGNNLGAHHYNALTQQWSNYSMTSNKTQLTSNIIRRIVQDDKGLVWVGTDHGGIDIINKYSGEIQTIYHQPDNDKSVAQNSITDLYIDDNNIIWVGSYKNGFSYYHESIHKFPHFHHLWSDPHSVPFSDINCFVEDNKGNLWIGANGGGLIYFDRQKNRFTQYLHDKHNPYSLSGNVIVSTYIDVHGDVWVGTYAAGLNRFDGKKFTRYQCEIDGGRGLTNNNIWSIIEDDKHNLWVGTLGGGIVTYDRQTDQFKPLPNNGTIEPPGPVINQIFKLSDGNMFIATANGVAFYNIEEQRFKYHPTINRTEPFDLGNKAVNAVFEDTRGFLWIATREGLIMLDPQTEYIKLFTANDGLPEDIINCIEEDEYQAIWISKSTGLSQIVVNKLVASNEYDFHIYDFTREDGLQGNEFNPNASCKTSNNELIFGGANGFNLFKSKDIKYPNVQPKVVFTDLQVYNQTVVPGQKVHGRQLLSQSISLTDEVVLKHSMNVFSIGFTALNFFIPDKIRYQYRLHGFNEQWLPLDPDQKLVTYTNLSAGDYVFQVKATNADGSWNTQYSELRIEVLPPLYATTWAFLLYSLIILLAMIYYRYSMLRKERLKFEMEQEKLQINRNREMDEMKLKFLTNVSHEFRTPLTLILTPLHKLMHEATDKSSRKLLEVIDRNARQLLELVNQLLDFRKLELHGLKYNPSYGNIVAFLQEVSNNFEEAFTKKQISFTFTHEVDQFMLNFDRDKLQKVLMNLLSNALKFTPENGAVELSLQIDNNEELVYISVKDNGIGIKPSDMDKIFVRFFQSEHNKKLGLSGSGIGLNLAREMVQLHNGTIHVESTEGKGATFKVALPVTREVDKVEETAVEMSIDEQEQPELHIDAKGKASILLVEDNHDFRTFMKETLEDRFNIYEAADGQAGIELVHKVIPDLIISDVMMPRVDGLELCQQLRKDIRTSHIPIILLTARTADEDKIKGLEIGADDYITKPFNMDLLVLRLNKLLEKRSKMQKQFQKNVEIQPSEVQITSMDEKLISKAVAVVETNIAESSFSVEDLSRELGMSRVYLYKKLVSITGKSPIEFIRIIRLKRGAQLLQKSQMNISEIAYEVGFNSPRYFSKYFKEEYGMLPTAYMKSFNTEDNA</sequence>
<evidence type="ECO:0000259" key="11">
    <source>
        <dbReference type="PROSITE" id="PS50109"/>
    </source>
</evidence>